<organism evidence="2 3">
    <name type="scientific">Grifola frondosa</name>
    <name type="common">Maitake</name>
    <name type="synonym">Polyporus frondosus</name>
    <dbReference type="NCBI Taxonomy" id="5627"/>
    <lineage>
        <taxon>Eukaryota</taxon>
        <taxon>Fungi</taxon>
        <taxon>Dikarya</taxon>
        <taxon>Basidiomycota</taxon>
        <taxon>Agaricomycotina</taxon>
        <taxon>Agaricomycetes</taxon>
        <taxon>Polyporales</taxon>
        <taxon>Grifolaceae</taxon>
        <taxon>Grifola</taxon>
    </lineage>
</organism>
<dbReference type="OrthoDB" id="2802652at2759"/>
<keyword evidence="1" id="KW-0812">Transmembrane</keyword>
<dbReference type="AlphaFoldDB" id="A0A1C7MI36"/>
<feature type="transmembrane region" description="Helical" evidence="1">
    <location>
        <begin position="55"/>
        <end position="77"/>
    </location>
</feature>
<dbReference type="Proteomes" id="UP000092993">
    <property type="component" value="Unassembled WGS sequence"/>
</dbReference>
<evidence type="ECO:0000256" key="1">
    <source>
        <dbReference type="SAM" id="Phobius"/>
    </source>
</evidence>
<dbReference type="EMBL" id="LUGG01000003">
    <property type="protein sequence ID" value="OBZ76026.1"/>
    <property type="molecule type" value="Genomic_DNA"/>
</dbReference>
<keyword evidence="1" id="KW-0472">Membrane</keyword>
<evidence type="ECO:0000313" key="2">
    <source>
        <dbReference type="EMBL" id="OBZ76026.1"/>
    </source>
</evidence>
<accession>A0A1C7MI36</accession>
<name>A0A1C7MI36_GRIFR</name>
<protein>
    <submittedName>
        <fullName evidence="2">Uncharacterized protein</fullName>
    </submittedName>
</protein>
<keyword evidence="3" id="KW-1185">Reference proteome</keyword>
<feature type="transmembrane region" description="Helical" evidence="1">
    <location>
        <begin position="20"/>
        <end position="43"/>
    </location>
</feature>
<proteinExistence type="predicted"/>
<sequence>MVNWNGPATVARDHETQHTLYQVSAGIFLWEWITTLYFDWSLLRPLSSEWRGPTIVYLLCRLTGLGTAICTFIQLNLTFEHNSDVSLIVLEVTHDANSLQAMTRIRLHRGGAVFGSHRPSNHRNLGSSSVCDPCCRLCLSGKPGLYLYGIIRNGGSRWNPTEKACTDLHTTRNSVNLVVSGAGSLWRLLQRQGAIWLTVSVAFYIPAVVIISMDLKNKYVMNITFQVPPSMAMTICATRMHRGLYEYANLDEAPRNRSILLEI</sequence>
<evidence type="ECO:0000313" key="3">
    <source>
        <dbReference type="Proteomes" id="UP000092993"/>
    </source>
</evidence>
<keyword evidence="1" id="KW-1133">Transmembrane helix</keyword>
<comment type="caution">
    <text evidence="2">The sequence shown here is derived from an EMBL/GenBank/DDBJ whole genome shotgun (WGS) entry which is preliminary data.</text>
</comment>
<reference evidence="2 3" key="1">
    <citation type="submission" date="2016-03" db="EMBL/GenBank/DDBJ databases">
        <title>Whole genome sequencing of Grifola frondosa 9006-11.</title>
        <authorList>
            <person name="Min B."/>
            <person name="Park H."/>
            <person name="Kim J.-G."/>
            <person name="Cho H."/>
            <person name="Oh Y.-L."/>
            <person name="Kong W.-S."/>
            <person name="Choi I.-G."/>
        </authorList>
    </citation>
    <scope>NUCLEOTIDE SEQUENCE [LARGE SCALE GENOMIC DNA]</scope>
    <source>
        <strain evidence="2 3">9006-11</strain>
    </source>
</reference>
<gene>
    <name evidence="2" type="ORF">A0H81_03503</name>
</gene>
<feature type="transmembrane region" description="Helical" evidence="1">
    <location>
        <begin position="194"/>
        <end position="213"/>
    </location>
</feature>